<accession>A0A8C0VBW4</accession>
<feature type="region of interest" description="Disordered" evidence="2">
    <location>
        <begin position="119"/>
        <end position="147"/>
    </location>
</feature>
<dbReference type="GO" id="GO:0005814">
    <property type="term" value="C:centriole"/>
    <property type="evidence" value="ECO:0007669"/>
    <property type="project" value="TreeGrafter"/>
</dbReference>
<dbReference type="PANTHER" id="PTHR46657">
    <property type="entry name" value="CENTROSOMAL PROTEIN OF 128 KDA"/>
    <property type="match status" value="1"/>
</dbReference>
<dbReference type="InterPro" id="IPR026652">
    <property type="entry name" value="CEP128"/>
</dbReference>
<feature type="compositionally biased region" description="Polar residues" evidence="2">
    <location>
        <begin position="1"/>
        <end position="11"/>
    </location>
</feature>
<feature type="coiled-coil region" evidence="1">
    <location>
        <begin position="615"/>
        <end position="800"/>
    </location>
</feature>
<evidence type="ECO:0000256" key="2">
    <source>
        <dbReference type="SAM" id="MobiDB-lite"/>
    </source>
</evidence>
<reference evidence="3" key="1">
    <citation type="submission" date="2025-08" db="UniProtKB">
        <authorList>
            <consortium name="Ensembl"/>
        </authorList>
    </citation>
    <scope>IDENTIFICATION</scope>
</reference>
<feature type="region of interest" description="Disordered" evidence="2">
    <location>
        <begin position="1"/>
        <end position="32"/>
    </location>
</feature>
<dbReference type="Ensembl" id="ENSCCET00000030590.1">
    <property type="protein sequence ID" value="ENSCCEP00000020152.1"/>
    <property type="gene ID" value="ENSCCEG00000018276.1"/>
</dbReference>
<feature type="coiled-coil region" evidence="1">
    <location>
        <begin position="380"/>
        <end position="586"/>
    </location>
</feature>
<reference evidence="3" key="2">
    <citation type="submission" date="2025-09" db="UniProtKB">
        <authorList>
            <consortium name="Ensembl"/>
        </authorList>
    </citation>
    <scope>IDENTIFICATION</scope>
</reference>
<evidence type="ECO:0000313" key="4">
    <source>
        <dbReference type="Proteomes" id="UP000694410"/>
    </source>
</evidence>
<keyword evidence="1" id="KW-0175">Coiled coil</keyword>
<protein>
    <submittedName>
        <fullName evidence="3">Centrosomal protein 128</fullName>
    </submittedName>
</protein>
<dbReference type="AlphaFoldDB" id="A0A8C0VBW4"/>
<proteinExistence type="predicted"/>
<gene>
    <name evidence="3" type="primary">CEP128</name>
</gene>
<feature type="coiled-coil region" evidence="1">
    <location>
        <begin position="274"/>
        <end position="349"/>
    </location>
</feature>
<organism evidence="3 4">
    <name type="scientific">Cyanistes caeruleus</name>
    <name type="common">Eurasian blue tit</name>
    <name type="synonym">Parus caeruleus</name>
    <dbReference type="NCBI Taxonomy" id="156563"/>
    <lineage>
        <taxon>Eukaryota</taxon>
        <taxon>Metazoa</taxon>
        <taxon>Chordata</taxon>
        <taxon>Craniata</taxon>
        <taxon>Vertebrata</taxon>
        <taxon>Euteleostomi</taxon>
        <taxon>Archelosauria</taxon>
        <taxon>Archosauria</taxon>
        <taxon>Dinosauria</taxon>
        <taxon>Saurischia</taxon>
        <taxon>Theropoda</taxon>
        <taxon>Coelurosauria</taxon>
        <taxon>Aves</taxon>
        <taxon>Neognathae</taxon>
        <taxon>Neoaves</taxon>
        <taxon>Telluraves</taxon>
        <taxon>Australaves</taxon>
        <taxon>Passeriformes</taxon>
        <taxon>Paridae</taxon>
        <taxon>Cyanistes</taxon>
    </lineage>
</organism>
<feature type="coiled-coil region" evidence="1">
    <location>
        <begin position="193"/>
        <end position="244"/>
    </location>
</feature>
<dbReference type="Proteomes" id="UP000694410">
    <property type="component" value="Unplaced"/>
</dbReference>
<sequence>MADSSSDSDNFLTGRVGRRPLRASHNRAQNYGAEEVTEKIHTLASTLQDTNRNLRHVDHLLGQYREYNKEQTKAITTLKETLEQSIGQLRSQRLARNSGMRSASLSSLYPSDLDVEGTSGNRHFLPTSPLRDYGDSQGNKHRRSRSASVRFVNEADNVDQLHSFHQSLRDLSSEQVRLGDDISRELSRRNRTDAELRKTLEELSEKLTESQRQETVSERVERRLQEIEEEMRAERQLVERRQDQLGHVSLQLQEVLRKQDAKADETEELMRNKLVTYENEKHQIEDLRSQLLRAEEDRVELQHQISYAAMHRQSYQDVQDDDRRIRAVTERYEREKQDLEKHILELKAKLSHNAVMSEVEELKRCIERKDKEKAQLVMHIEGLTSDLENREKQQEKMLDQLKEIQNCYKACENGRRQTELQSAELAQQVEESTKEAERYLTEFKHSEALRLEIEKKREDLKVRAQETIRQWKLKCKKLDREIEKQNQTISELMDKNSQALKDKDDLKSQLLSAINQIENLRKELDDVLTKRAQQEELLHCKEVKLNEMQSHQVSLEEEIKEVQGTVKKLENELKKQVFLQNQMQAEKEHLKTELATINLFHKKDQEQLLEMQADVKNLSTVRVELTNRIAEEEKAKKELLKSLSDLQKQQESNHEDMISANRQLKMEREFHQQELADLRSELQNVKIKHEQNVQELRKLLKQEKDDAEAQIRMLKMELLEEKNIIKNQCRQLEKIKVEYDKLTEELTQNEEENIKLKRKCEFLKQELEKKEKQISNEDHLRKMSEARLQFKDQLRHLEMEQQSILSMIGSEIDAACEIFSRESMEKFKAISLTPTVLNDPHRWLAEAKTKLQWLCEEVKERESKEKKLRCYLLQSREQLKHFTQN</sequence>
<name>A0A8C0VBW4_CYACU</name>
<keyword evidence="4" id="KW-1185">Reference proteome</keyword>
<evidence type="ECO:0000256" key="1">
    <source>
        <dbReference type="SAM" id="Coils"/>
    </source>
</evidence>
<dbReference type="PANTHER" id="PTHR46657:SF1">
    <property type="entry name" value="CENTROSOMAL PROTEIN OF 128 KDA"/>
    <property type="match status" value="1"/>
</dbReference>
<evidence type="ECO:0000313" key="3">
    <source>
        <dbReference type="Ensembl" id="ENSCCEP00000020152.1"/>
    </source>
</evidence>
<feature type="compositionally biased region" description="Basic residues" evidence="2">
    <location>
        <begin position="16"/>
        <end position="25"/>
    </location>
</feature>
<dbReference type="GO" id="GO:0000922">
    <property type="term" value="C:spindle pole"/>
    <property type="evidence" value="ECO:0007669"/>
    <property type="project" value="TreeGrafter"/>
</dbReference>